<dbReference type="RefSeq" id="WP_162335275.1">
    <property type="nucleotide sequence ID" value="NZ_CP048113.1"/>
</dbReference>
<gene>
    <name evidence="1" type="ORF">GWR21_29450</name>
</gene>
<evidence type="ECO:0000313" key="2">
    <source>
        <dbReference type="Proteomes" id="UP000476411"/>
    </source>
</evidence>
<proteinExistence type="predicted"/>
<accession>A0A6B9ZNU1</accession>
<reference evidence="1 2" key="1">
    <citation type="submission" date="2020-01" db="EMBL/GenBank/DDBJ databases">
        <title>Complete genome sequence of Chitinophaga sp. H33E-04 isolated from quinoa roots.</title>
        <authorList>
            <person name="Weon H.-Y."/>
            <person name="Lee S.A."/>
        </authorList>
    </citation>
    <scope>NUCLEOTIDE SEQUENCE [LARGE SCALE GENOMIC DNA]</scope>
    <source>
        <strain evidence="1 2">H33E-04</strain>
    </source>
</reference>
<protein>
    <recommendedName>
        <fullName evidence="3">DUF3846 domain-containing protein</fullName>
    </recommendedName>
</protein>
<dbReference type="Proteomes" id="UP000476411">
    <property type="component" value="Chromosome"/>
</dbReference>
<dbReference type="EMBL" id="CP048113">
    <property type="protein sequence ID" value="QHS63559.1"/>
    <property type="molecule type" value="Genomic_DNA"/>
</dbReference>
<dbReference type="AlphaFoldDB" id="A0A6B9ZNU1"/>
<evidence type="ECO:0000313" key="1">
    <source>
        <dbReference type="EMBL" id="QHS63559.1"/>
    </source>
</evidence>
<evidence type="ECO:0008006" key="3">
    <source>
        <dbReference type="Google" id="ProtNLM"/>
    </source>
</evidence>
<name>A0A6B9ZNU1_9BACT</name>
<keyword evidence="2" id="KW-1185">Reference proteome</keyword>
<dbReference type="KEGG" id="chih:GWR21_29450"/>
<sequence length="129" mass="14754">MRAILFDGYEQTMKEIILPAETAIRYQQVKELLHTDTVDMIHPNKRLTMLFDPLAFTNAGLPAFRVGVLEAFPFFGNVICVGRNSITYQIEDLPAAVTCDHFQVTWYDETASEECRKKSMQIGIDNYKS</sequence>
<organism evidence="1 2">
    <name type="scientific">Chitinophaga agri</name>
    <dbReference type="NCBI Taxonomy" id="2703787"/>
    <lineage>
        <taxon>Bacteria</taxon>
        <taxon>Pseudomonadati</taxon>
        <taxon>Bacteroidota</taxon>
        <taxon>Chitinophagia</taxon>
        <taxon>Chitinophagales</taxon>
        <taxon>Chitinophagaceae</taxon>
        <taxon>Chitinophaga</taxon>
    </lineage>
</organism>